<dbReference type="EC" id="2.1.1.207" evidence="6"/>
<feature type="binding site" evidence="6 7">
    <location>
        <position position="133"/>
    </location>
    <ligand>
        <name>S-adenosyl-L-methionine</name>
        <dbReference type="ChEBI" id="CHEBI:59789"/>
    </ligand>
</feature>
<sequence length="160" mass="17687">MIHVVLFEPEIPPNTGNIGRMCWASGNPLHLIKPLGFDLSERSLKRAGLDYWPELELAVWENFEEFEQAWNGEGGADRSMYYFTTRGKKAHWDADYALGDALVFGPETRGLPAAMVEEDLDRAVRIPMTNGRSLNLATSAGIGLYEALRQCGGDVDGGQV</sequence>
<dbReference type="GO" id="GO:0042802">
    <property type="term" value="F:identical protein binding"/>
    <property type="evidence" value="ECO:0007669"/>
    <property type="project" value="UniProtKB-ARBA"/>
</dbReference>
<name>A0A7T7JDU3_9BACT</name>
<dbReference type="GO" id="GO:0008175">
    <property type="term" value="F:tRNA methyltransferase activity"/>
    <property type="evidence" value="ECO:0007669"/>
    <property type="project" value="UniProtKB-UniRule"/>
</dbReference>
<dbReference type="PIRSF" id="PIRSF029256">
    <property type="entry name" value="SpoU_TrmH_prd"/>
    <property type="match status" value="1"/>
</dbReference>
<dbReference type="InterPro" id="IPR029028">
    <property type="entry name" value="Alpha/beta_knot_MTases"/>
</dbReference>
<proteinExistence type="inferred from homology"/>
<dbReference type="InterPro" id="IPR016914">
    <property type="entry name" value="TrmL"/>
</dbReference>
<keyword evidence="5 6" id="KW-0819">tRNA processing</keyword>
<dbReference type="KEGG" id="soa:G3M56_013640"/>
<accession>A0A7T7JDU3</accession>
<dbReference type="InterPro" id="IPR029026">
    <property type="entry name" value="tRNA_m1G_MTases_N"/>
</dbReference>
<keyword evidence="1 6" id="KW-0963">Cytoplasm</keyword>
<comment type="catalytic activity">
    <reaction evidence="6">
        <text>5-carboxymethylaminomethyluridine(34) in tRNA(Leu) + S-adenosyl-L-methionine = 5-carboxymethylaminomethyl-2'-O-methyluridine(34) in tRNA(Leu) + S-adenosyl-L-homocysteine + H(+)</text>
        <dbReference type="Rhea" id="RHEA:43088"/>
        <dbReference type="Rhea" id="RHEA-COMP:10333"/>
        <dbReference type="Rhea" id="RHEA-COMP:10334"/>
        <dbReference type="ChEBI" id="CHEBI:15378"/>
        <dbReference type="ChEBI" id="CHEBI:57856"/>
        <dbReference type="ChEBI" id="CHEBI:59789"/>
        <dbReference type="ChEBI" id="CHEBI:74508"/>
        <dbReference type="ChEBI" id="CHEBI:74511"/>
        <dbReference type="EC" id="2.1.1.207"/>
    </reaction>
</comment>
<organism evidence="9 10">
    <name type="scientific">Sulfuriroseicoccus oceanibius</name>
    <dbReference type="NCBI Taxonomy" id="2707525"/>
    <lineage>
        <taxon>Bacteria</taxon>
        <taxon>Pseudomonadati</taxon>
        <taxon>Verrucomicrobiota</taxon>
        <taxon>Verrucomicrobiia</taxon>
        <taxon>Verrucomicrobiales</taxon>
        <taxon>Verrucomicrobiaceae</taxon>
        <taxon>Sulfuriroseicoccus</taxon>
    </lineage>
</organism>
<dbReference type="EMBL" id="CP066776">
    <property type="protein sequence ID" value="QQL46434.1"/>
    <property type="molecule type" value="Genomic_DNA"/>
</dbReference>
<dbReference type="SUPFAM" id="SSF75217">
    <property type="entry name" value="alpha/beta knot"/>
    <property type="match status" value="1"/>
</dbReference>
<comment type="catalytic activity">
    <reaction evidence="6">
        <text>cytidine(34) in tRNA + S-adenosyl-L-methionine = 2'-O-methylcytidine(34) in tRNA + S-adenosyl-L-homocysteine + H(+)</text>
        <dbReference type="Rhea" id="RHEA:43084"/>
        <dbReference type="Rhea" id="RHEA-COMP:10331"/>
        <dbReference type="Rhea" id="RHEA-COMP:10332"/>
        <dbReference type="ChEBI" id="CHEBI:15378"/>
        <dbReference type="ChEBI" id="CHEBI:57856"/>
        <dbReference type="ChEBI" id="CHEBI:59789"/>
        <dbReference type="ChEBI" id="CHEBI:74495"/>
        <dbReference type="ChEBI" id="CHEBI:82748"/>
        <dbReference type="EC" id="2.1.1.207"/>
    </reaction>
</comment>
<dbReference type="PANTHER" id="PTHR42971">
    <property type="entry name" value="TRNA (CYTIDINE(34)-2'-O)-METHYLTRANSFERASE"/>
    <property type="match status" value="1"/>
</dbReference>
<dbReference type="GO" id="GO:0005737">
    <property type="term" value="C:cytoplasm"/>
    <property type="evidence" value="ECO:0007669"/>
    <property type="project" value="UniProtKB-SubCell"/>
</dbReference>
<dbReference type="Gene3D" id="3.40.1280.10">
    <property type="match status" value="1"/>
</dbReference>
<evidence type="ECO:0000256" key="6">
    <source>
        <dbReference type="HAMAP-Rule" id="MF_01885"/>
    </source>
</evidence>
<evidence type="ECO:0000256" key="4">
    <source>
        <dbReference type="ARBA" id="ARBA00022691"/>
    </source>
</evidence>
<keyword evidence="10" id="KW-1185">Reference proteome</keyword>
<dbReference type="Proteomes" id="UP000475117">
    <property type="component" value="Chromosome"/>
</dbReference>
<comment type="subcellular location">
    <subcellularLocation>
        <location evidence="6">Cytoplasm</location>
    </subcellularLocation>
</comment>
<reference evidence="9 10" key="1">
    <citation type="submission" date="2020-12" db="EMBL/GenBank/DDBJ databases">
        <title>Sulforoseuscoccus oceanibium gen. nov., sp. nov., a representative of the phylum Verrucomicrobia with special cytoplasmic membrane, and proposal of Sulforoseuscoccusaceae fam. nov.</title>
        <authorList>
            <person name="Xi F."/>
        </authorList>
    </citation>
    <scope>NUCLEOTIDE SEQUENCE [LARGE SCALE GENOMIC DNA]</scope>
    <source>
        <strain evidence="9 10">T37</strain>
    </source>
</reference>
<dbReference type="GO" id="GO:0002130">
    <property type="term" value="P:wobble position ribose methylation"/>
    <property type="evidence" value="ECO:0007669"/>
    <property type="project" value="TreeGrafter"/>
</dbReference>
<feature type="binding site" evidence="6 7">
    <location>
        <position position="105"/>
    </location>
    <ligand>
        <name>S-adenosyl-L-methionine</name>
        <dbReference type="ChEBI" id="CHEBI:59789"/>
    </ligand>
</feature>
<evidence type="ECO:0000256" key="3">
    <source>
        <dbReference type="ARBA" id="ARBA00022679"/>
    </source>
</evidence>
<comment type="similarity">
    <text evidence="6">Belongs to the class IV-like SAM-binding methyltransferase superfamily. RNA methyltransferase TrmH family. TrmL subfamily.</text>
</comment>
<evidence type="ECO:0000313" key="9">
    <source>
        <dbReference type="EMBL" id="QQL46434.1"/>
    </source>
</evidence>
<keyword evidence="4 6" id="KW-0949">S-adenosyl-L-methionine</keyword>
<dbReference type="InterPro" id="IPR001537">
    <property type="entry name" value="SpoU_MeTrfase"/>
</dbReference>
<keyword evidence="3 6" id="KW-0808">Transferase</keyword>
<dbReference type="HAMAP" id="MF_01885">
    <property type="entry name" value="tRNA_methyltr_TrmL"/>
    <property type="match status" value="1"/>
</dbReference>
<evidence type="ECO:0000256" key="2">
    <source>
        <dbReference type="ARBA" id="ARBA00022603"/>
    </source>
</evidence>
<evidence type="ECO:0000259" key="8">
    <source>
        <dbReference type="Pfam" id="PF00588"/>
    </source>
</evidence>
<feature type="domain" description="tRNA/rRNA methyltransferase SpoU type" evidence="8">
    <location>
        <begin position="2"/>
        <end position="145"/>
    </location>
</feature>
<evidence type="ECO:0000256" key="5">
    <source>
        <dbReference type="ARBA" id="ARBA00022694"/>
    </source>
</evidence>
<gene>
    <name evidence="9" type="ORF">G3M56_013640</name>
</gene>
<keyword evidence="2 6" id="KW-0489">Methyltransferase</keyword>
<dbReference type="Pfam" id="PF00588">
    <property type="entry name" value="SpoU_methylase"/>
    <property type="match status" value="1"/>
</dbReference>
<dbReference type="PANTHER" id="PTHR42971:SF1">
    <property type="entry name" value="TRNA (CYTIDINE(34)-2'-O)-METHYLTRANSFERASE"/>
    <property type="match status" value="1"/>
</dbReference>
<feature type="binding site" evidence="6 7">
    <location>
        <position position="126"/>
    </location>
    <ligand>
        <name>S-adenosyl-L-methionine</name>
        <dbReference type="ChEBI" id="CHEBI:59789"/>
    </ligand>
</feature>
<dbReference type="GO" id="GO:0008757">
    <property type="term" value="F:S-adenosylmethionine-dependent methyltransferase activity"/>
    <property type="evidence" value="ECO:0007669"/>
    <property type="project" value="UniProtKB-UniRule"/>
</dbReference>
<protein>
    <recommendedName>
        <fullName evidence="6">Putative tRNA (cytidine(34)-2'-O)-methyltransferase</fullName>
        <ecNumber evidence="6">2.1.1.207</ecNumber>
    </recommendedName>
    <alternativeName>
        <fullName evidence="6">tRNA (cytidine/uridine-2'-O-)-methyltransferase</fullName>
    </alternativeName>
</protein>
<dbReference type="AlphaFoldDB" id="A0A7T7JDU3"/>
<evidence type="ECO:0000313" key="10">
    <source>
        <dbReference type="Proteomes" id="UP000475117"/>
    </source>
</evidence>
<dbReference type="CDD" id="cd18094">
    <property type="entry name" value="SpoU-like_TrmL"/>
    <property type="match status" value="1"/>
</dbReference>
<evidence type="ECO:0000256" key="7">
    <source>
        <dbReference type="PIRSR" id="PIRSR029256-1"/>
    </source>
</evidence>
<comment type="caution">
    <text evidence="6">Lacks conserved residue(s) required for the propagation of feature annotation.</text>
</comment>
<dbReference type="FunFam" id="3.40.1280.10:FF:000002">
    <property type="entry name" value="Peptidylprolyl isomerase"/>
    <property type="match status" value="1"/>
</dbReference>
<dbReference type="GO" id="GO:0003723">
    <property type="term" value="F:RNA binding"/>
    <property type="evidence" value="ECO:0007669"/>
    <property type="project" value="InterPro"/>
</dbReference>
<evidence type="ECO:0000256" key="1">
    <source>
        <dbReference type="ARBA" id="ARBA00022490"/>
    </source>
</evidence>
<comment type="function">
    <text evidence="6">Could methylate the ribose at the nucleotide 34 wobble position in tRNA.</text>
</comment>